<dbReference type="PROSITE" id="PS51938">
    <property type="entry name" value="SUZ_C"/>
    <property type="match status" value="1"/>
</dbReference>
<feature type="compositionally biased region" description="Pro residues" evidence="1">
    <location>
        <begin position="142"/>
        <end position="151"/>
    </location>
</feature>
<feature type="compositionally biased region" description="Polar residues" evidence="1">
    <location>
        <begin position="40"/>
        <end position="57"/>
    </location>
</feature>
<evidence type="ECO:0000256" key="1">
    <source>
        <dbReference type="SAM" id="MobiDB-lite"/>
    </source>
</evidence>
<protein>
    <submittedName>
        <fullName evidence="4">Uncharacterized protein</fullName>
    </submittedName>
</protein>
<dbReference type="InterPro" id="IPR024642">
    <property type="entry name" value="SUZ-C"/>
</dbReference>
<feature type="compositionally biased region" description="Low complexity" evidence="1">
    <location>
        <begin position="203"/>
        <end position="215"/>
    </location>
</feature>
<organism evidence="4 5">
    <name type="scientific">Tieghemostelium lacteum</name>
    <name type="common">Slime mold</name>
    <name type="synonym">Dictyostelium lacteum</name>
    <dbReference type="NCBI Taxonomy" id="361077"/>
    <lineage>
        <taxon>Eukaryota</taxon>
        <taxon>Amoebozoa</taxon>
        <taxon>Evosea</taxon>
        <taxon>Eumycetozoa</taxon>
        <taxon>Dictyostelia</taxon>
        <taxon>Dictyosteliales</taxon>
        <taxon>Raperosteliaceae</taxon>
        <taxon>Tieghemostelium</taxon>
    </lineage>
</organism>
<feature type="region of interest" description="Disordered" evidence="1">
    <location>
        <begin position="1"/>
        <end position="82"/>
    </location>
</feature>
<evidence type="ECO:0000259" key="2">
    <source>
        <dbReference type="PROSITE" id="PS51673"/>
    </source>
</evidence>
<dbReference type="PROSITE" id="PS51673">
    <property type="entry name" value="SUZ"/>
    <property type="match status" value="1"/>
</dbReference>
<gene>
    <name evidence="4" type="ORF">DLAC_03247</name>
</gene>
<dbReference type="OrthoDB" id="21635at2759"/>
<dbReference type="InParanoid" id="A0A152A207"/>
<reference evidence="4 5" key="1">
    <citation type="submission" date="2015-12" db="EMBL/GenBank/DDBJ databases">
        <title>Dictyostelia acquired genes for synthesis and detection of signals that induce cell-type specialization by lateral gene transfer from prokaryotes.</title>
        <authorList>
            <person name="Gloeckner G."/>
            <person name="Schaap P."/>
        </authorList>
    </citation>
    <scope>NUCLEOTIDE SEQUENCE [LARGE SCALE GENOMIC DNA]</scope>
    <source>
        <strain evidence="4 5">TK</strain>
    </source>
</reference>
<feature type="compositionally biased region" description="Low complexity" evidence="1">
    <location>
        <begin position="23"/>
        <end position="39"/>
    </location>
</feature>
<name>A0A152A207_TIELA</name>
<dbReference type="Pfam" id="PF12752">
    <property type="entry name" value="SUZ"/>
    <property type="match status" value="1"/>
</dbReference>
<feature type="domain" description="SUZ" evidence="2">
    <location>
        <begin position="73"/>
        <end position="142"/>
    </location>
</feature>
<dbReference type="AlphaFoldDB" id="A0A152A207"/>
<feature type="compositionally biased region" description="Low complexity" evidence="1">
    <location>
        <begin position="152"/>
        <end position="184"/>
    </location>
</feature>
<dbReference type="Proteomes" id="UP000076078">
    <property type="component" value="Unassembled WGS sequence"/>
</dbReference>
<keyword evidence="5" id="KW-1185">Reference proteome</keyword>
<dbReference type="EMBL" id="LODT01000016">
    <property type="protein sequence ID" value="KYR00101.1"/>
    <property type="molecule type" value="Genomic_DNA"/>
</dbReference>
<comment type="caution">
    <text evidence="4">The sequence shown here is derived from an EMBL/GenBank/DDBJ whole genome shotgun (WGS) entry which is preliminary data.</text>
</comment>
<proteinExistence type="predicted"/>
<sequence length="215" mass="23596">MAENNEFPPLGFTVLKRKPTPKPVTNNNSNNSNTTPVTTYSNPFKNNSSNSDSPQYNTDDHNGFDSYLPSPKEIQDNVPLNNSYNLQNIHPFFESQPTIKIMARKQTNTDNKEIKQTKQTKTLEEKELDYQKSRAAIFGTPLPEPSSPTPTSPSGTSSPTTTTPPTYKSGSNGKSKNTSSPTNTIRQPLGPDPSQGSGFNRQKNNNSNGSNVSKK</sequence>
<evidence type="ECO:0000313" key="4">
    <source>
        <dbReference type="EMBL" id="KYR00101.1"/>
    </source>
</evidence>
<evidence type="ECO:0000259" key="3">
    <source>
        <dbReference type="PROSITE" id="PS51938"/>
    </source>
</evidence>
<evidence type="ECO:0000313" key="5">
    <source>
        <dbReference type="Proteomes" id="UP000076078"/>
    </source>
</evidence>
<feature type="region of interest" description="Disordered" evidence="1">
    <location>
        <begin position="104"/>
        <end position="215"/>
    </location>
</feature>
<accession>A0A152A207</accession>
<feature type="domain" description="SUZ-C" evidence="3">
    <location>
        <begin position="155"/>
        <end position="203"/>
    </location>
</feature>
<dbReference type="InterPro" id="IPR024771">
    <property type="entry name" value="SUZ"/>
</dbReference>
<feature type="compositionally biased region" description="Basic and acidic residues" evidence="1">
    <location>
        <begin position="110"/>
        <end position="132"/>
    </location>
</feature>